<organism evidence="1">
    <name type="scientific">bioreactor metagenome</name>
    <dbReference type="NCBI Taxonomy" id="1076179"/>
    <lineage>
        <taxon>unclassified sequences</taxon>
        <taxon>metagenomes</taxon>
        <taxon>ecological metagenomes</taxon>
    </lineage>
</organism>
<proteinExistence type="predicted"/>
<protein>
    <recommendedName>
        <fullName evidence="2">Aminodeoxychorismate lyase</fullName>
    </recommendedName>
</protein>
<dbReference type="Gene3D" id="3.30.470.10">
    <property type="match status" value="1"/>
</dbReference>
<dbReference type="InterPro" id="IPR043132">
    <property type="entry name" value="BCAT-like_C"/>
</dbReference>
<dbReference type="EMBL" id="VSSQ01034452">
    <property type="protein sequence ID" value="MPM86402.1"/>
    <property type="molecule type" value="Genomic_DNA"/>
</dbReference>
<dbReference type="AlphaFoldDB" id="A0A645DCW3"/>
<dbReference type="Gene3D" id="3.20.10.10">
    <property type="entry name" value="D-amino Acid Aminotransferase, subunit A, domain 2"/>
    <property type="match status" value="1"/>
</dbReference>
<name>A0A645DCW3_9ZZZZ</name>
<dbReference type="SUPFAM" id="SSF56752">
    <property type="entry name" value="D-aminoacid aminotransferase-like PLP-dependent enzymes"/>
    <property type="match status" value="1"/>
</dbReference>
<evidence type="ECO:0000313" key="1">
    <source>
        <dbReference type="EMBL" id="MPM86402.1"/>
    </source>
</evidence>
<dbReference type="InterPro" id="IPR043131">
    <property type="entry name" value="BCAT-like_N"/>
</dbReference>
<dbReference type="Pfam" id="PF01063">
    <property type="entry name" value="Aminotran_4"/>
    <property type="match status" value="1"/>
</dbReference>
<accession>A0A645DCW3</accession>
<dbReference type="GO" id="GO:0003824">
    <property type="term" value="F:catalytic activity"/>
    <property type="evidence" value="ECO:0007669"/>
    <property type="project" value="InterPro"/>
</dbReference>
<dbReference type="InterPro" id="IPR001544">
    <property type="entry name" value="Aminotrans_IV"/>
</dbReference>
<gene>
    <name evidence="1" type="ORF">SDC9_133491</name>
</gene>
<comment type="caution">
    <text evidence="1">The sequence shown here is derived from an EMBL/GenBank/DDBJ whole genome shotgun (WGS) entry which is preliminary data.</text>
</comment>
<dbReference type="InterPro" id="IPR036038">
    <property type="entry name" value="Aminotransferase-like"/>
</dbReference>
<sequence length="198" mass="22118">MNFIESIRVLDGQLCNLGAHIRRSSNTLLHHFGISGELPFGELYVSALAAMEGDNAGLYKLRVVYGREVVSVSLLPYQEPVSITLKAVECNNIEYPFKYEDRSGLAALLQHKGDCDDILIVKDGLVTDTSYGNIVYEMDGELCTPASPLLKGTRRELMLHEGLLRERDLPYGELFNCSAFYMINAMLNMKIISHICPL</sequence>
<evidence type="ECO:0008006" key="2">
    <source>
        <dbReference type="Google" id="ProtNLM"/>
    </source>
</evidence>
<reference evidence="1" key="1">
    <citation type="submission" date="2019-08" db="EMBL/GenBank/DDBJ databases">
        <authorList>
            <person name="Kucharzyk K."/>
            <person name="Murdoch R.W."/>
            <person name="Higgins S."/>
            <person name="Loffler F."/>
        </authorList>
    </citation>
    <scope>NUCLEOTIDE SEQUENCE</scope>
</reference>